<evidence type="ECO:0000313" key="9">
    <source>
        <dbReference type="EMBL" id="WMV29730.1"/>
    </source>
</evidence>
<dbReference type="InterPro" id="IPR043502">
    <property type="entry name" value="DNA/RNA_pol_sf"/>
</dbReference>
<dbReference type="EMBL" id="CP133616">
    <property type="protein sequence ID" value="WMV29730.1"/>
    <property type="molecule type" value="Genomic_DNA"/>
</dbReference>
<dbReference type="GO" id="GO:0004519">
    <property type="term" value="F:endonuclease activity"/>
    <property type="evidence" value="ECO:0007669"/>
    <property type="project" value="UniProtKB-KW"/>
</dbReference>
<evidence type="ECO:0000256" key="6">
    <source>
        <dbReference type="ARBA" id="ARBA00022918"/>
    </source>
</evidence>
<evidence type="ECO:0000259" key="8">
    <source>
        <dbReference type="Pfam" id="PF17917"/>
    </source>
</evidence>
<feature type="domain" description="Reverse transcriptase RNase H-like" evidence="8">
    <location>
        <begin position="13"/>
        <end position="53"/>
    </location>
</feature>
<keyword evidence="6" id="KW-0695">RNA-directed DNA polymerase</keyword>
<dbReference type="PANTHER" id="PTHR34072:SF57">
    <property type="entry name" value="RNA-DIRECTED DNA POLYMERASE"/>
    <property type="match status" value="1"/>
</dbReference>
<feature type="signal peptide" evidence="7">
    <location>
        <begin position="1"/>
        <end position="16"/>
    </location>
</feature>
<dbReference type="InterPro" id="IPR041373">
    <property type="entry name" value="RT_RNaseH"/>
</dbReference>
<gene>
    <name evidence="9" type="ORF">MTR67_023115</name>
</gene>
<keyword evidence="4" id="KW-0255">Endonuclease</keyword>
<keyword evidence="5" id="KW-0378">Hydrolase</keyword>
<evidence type="ECO:0000256" key="2">
    <source>
        <dbReference type="ARBA" id="ARBA00022695"/>
    </source>
</evidence>
<accession>A0AAF0QZ40</accession>
<name>A0AAF0QZ40_SOLVR</name>
<evidence type="ECO:0000256" key="1">
    <source>
        <dbReference type="ARBA" id="ARBA00022679"/>
    </source>
</evidence>
<keyword evidence="1" id="KW-0808">Transferase</keyword>
<keyword evidence="7" id="KW-0732">Signal</keyword>
<evidence type="ECO:0000256" key="3">
    <source>
        <dbReference type="ARBA" id="ARBA00022722"/>
    </source>
</evidence>
<dbReference type="AlphaFoldDB" id="A0AAF0QZ40"/>
<sequence>MLVVLLLELCWGKAYLLGTKVIVHTDHATLRYLMAKKDAKPRLIKCVLLLQEFDFEVKDRRGCENRVVDHISRLETKEKEEYELAINDAFPDE</sequence>
<evidence type="ECO:0000256" key="4">
    <source>
        <dbReference type="ARBA" id="ARBA00022759"/>
    </source>
</evidence>
<dbReference type="GO" id="GO:0003964">
    <property type="term" value="F:RNA-directed DNA polymerase activity"/>
    <property type="evidence" value="ECO:0007669"/>
    <property type="project" value="UniProtKB-KW"/>
</dbReference>
<dbReference type="Pfam" id="PF17917">
    <property type="entry name" value="RT_RNaseH"/>
    <property type="match status" value="1"/>
</dbReference>
<proteinExistence type="predicted"/>
<dbReference type="PANTHER" id="PTHR34072">
    <property type="entry name" value="ENZYMATIC POLYPROTEIN-RELATED"/>
    <property type="match status" value="1"/>
</dbReference>
<keyword evidence="10" id="KW-1185">Reference proteome</keyword>
<keyword evidence="3" id="KW-0540">Nuclease</keyword>
<feature type="chain" id="PRO_5041960317" description="Reverse transcriptase RNase H-like domain-containing protein" evidence="7">
    <location>
        <begin position="17"/>
        <end position="93"/>
    </location>
</feature>
<reference evidence="9" key="1">
    <citation type="submission" date="2023-08" db="EMBL/GenBank/DDBJ databases">
        <title>A de novo genome assembly of Solanum verrucosum Schlechtendal, a Mexican diploid species geographically isolated from the other diploid A-genome species in potato relatives.</title>
        <authorList>
            <person name="Hosaka K."/>
        </authorList>
    </citation>
    <scope>NUCLEOTIDE SEQUENCE</scope>
    <source>
        <tissue evidence="9">Young leaves</tissue>
    </source>
</reference>
<protein>
    <recommendedName>
        <fullName evidence="8">Reverse transcriptase RNase H-like domain-containing protein</fullName>
    </recommendedName>
</protein>
<keyword evidence="2" id="KW-0548">Nucleotidyltransferase</keyword>
<evidence type="ECO:0000313" key="10">
    <source>
        <dbReference type="Proteomes" id="UP001234989"/>
    </source>
</evidence>
<evidence type="ECO:0000256" key="5">
    <source>
        <dbReference type="ARBA" id="ARBA00022801"/>
    </source>
</evidence>
<dbReference type="Proteomes" id="UP001234989">
    <property type="component" value="Chromosome 5"/>
</dbReference>
<organism evidence="9 10">
    <name type="scientific">Solanum verrucosum</name>
    <dbReference type="NCBI Taxonomy" id="315347"/>
    <lineage>
        <taxon>Eukaryota</taxon>
        <taxon>Viridiplantae</taxon>
        <taxon>Streptophyta</taxon>
        <taxon>Embryophyta</taxon>
        <taxon>Tracheophyta</taxon>
        <taxon>Spermatophyta</taxon>
        <taxon>Magnoliopsida</taxon>
        <taxon>eudicotyledons</taxon>
        <taxon>Gunneridae</taxon>
        <taxon>Pentapetalae</taxon>
        <taxon>asterids</taxon>
        <taxon>lamiids</taxon>
        <taxon>Solanales</taxon>
        <taxon>Solanaceae</taxon>
        <taxon>Solanoideae</taxon>
        <taxon>Solaneae</taxon>
        <taxon>Solanum</taxon>
    </lineage>
</organism>
<dbReference type="GO" id="GO:0016787">
    <property type="term" value="F:hydrolase activity"/>
    <property type="evidence" value="ECO:0007669"/>
    <property type="project" value="UniProtKB-KW"/>
</dbReference>
<evidence type="ECO:0000256" key="7">
    <source>
        <dbReference type="SAM" id="SignalP"/>
    </source>
</evidence>
<dbReference type="SUPFAM" id="SSF56672">
    <property type="entry name" value="DNA/RNA polymerases"/>
    <property type="match status" value="1"/>
</dbReference>